<keyword evidence="4" id="KW-1185">Reference proteome</keyword>
<evidence type="ECO:0000256" key="2">
    <source>
        <dbReference type="SAM" id="SignalP"/>
    </source>
</evidence>
<dbReference type="Proteomes" id="UP000314294">
    <property type="component" value="Unassembled WGS sequence"/>
</dbReference>
<evidence type="ECO:0000256" key="1">
    <source>
        <dbReference type="SAM" id="Phobius"/>
    </source>
</evidence>
<keyword evidence="1" id="KW-1133">Transmembrane helix</keyword>
<protein>
    <recommendedName>
        <fullName evidence="5">Secreted protein</fullName>
    </recommendedName>
</protein>
<dbReference type="EMBL" id="SRLO01000533">
    <property type="protein sequence ID" value="TNN52899.1"/>
    <property type="molecule type" value="Genomic_DNA"/>
</dbReference>
<proteinExistence type="predicted"/>
<keyword evidence="1" id="KW-0472">Membrane</keyword>
<reference evidence="3 4" key="1">
    <citation type="submission" date="2019-03" db="EMBL/GenBank/DDBJ databases">
        <title>First draft genome of Liparis tanakae, snailfish: a comprehensive survey of snailfish specific genes.</title>
        <authorList>
            <person name="Kim W."/>
            <person name="Song I."/>
            <person name="Jeong J.-H."/>
            <person name="Kim D."/>
            <person name="Kim S."/>
            <person name="Ryu S."/>
            <person name="Song J.Y."/>
            <person name="Lee S.K."/>
        </authorList>
    </citation>
    <scope>NUCLEOTIDE SEQUENCE [LARGE SCALE GENOMIC DNA]</scope>
    <source>
        <tissue evidence="3">Muscle</tissue>
    </source>
</reference>
<gene>
    <name evidence="3" type="ORF">EYF80_036912</name>
</gene>
<feature type="signal peptide" evidence="2">
    <location>
        <begin position="1"/>
        <end position="16"/>
    </location>
</feature>
<feature type="chain" id="PRO_5021476992" description="Secreted protein" evidence="2">
    <location>
        <begin position="17"/>
        <end position="121"/>
    </location>
</feature>
<name>A0A4Z2GHP4_9TELE</name>
<feature type="transmembrane region" description="Helical" evidence="1">
    <location>
        <begin position="6"/>
        <end position="24"/>
    </location>
</feature>
<keyword evidence="2" id="KW-0732">Signal</keyword>
<accession>A0A4Z2GHP4</accession>
<sequence>MLLWSSVWRLGGLVFAVLMFVFRLEPGEQFLPQRVGPVEQDVGFGVDRLQLLQRGLPAADTLVTEQDGGRHAKRRDEERSIRDLVLSDKQNFHRHQRRRQRWSYSVGSFVSRMCKWFILKP</sequence>
<evidence type="ECO:0000313" key="4">
    <source>
        <dbReference type="Proteomes" id="UP000314294"/>
    </source>
</evidence>
<organism evidence="3 4">
    <name type="scientific">Liparis tanakae</name>
    <name type="common">Tanaka's snailfish</name>
    <dbReference type="NCBI Taxonomy" id="230148"/>
    <lineage>
        <taxon>Eukaryota</taxon>
        <taxon>Metazoa</taxon>
        <taxon>Chordata</taxon>
        <taxon>Craniata</taxon>
        <taxon>Vertebrata</taxon>
        <taxon>Euteleostomi</taxon>
        <taxon>Actinopterygii</taxon>
        <taxon>Neopterygii</taxon>
        <taxon>Teleostei</taxon>
        <taxon>Neoteleostei</taxon>
        <taxon>Acanthomorphata</taxon>
        <taxon>Eupercaria</taxon>
        <taxon>Perciformes</taxon>
        <taxon>Cottioidei</taxon>
        <taxon>Cottales</taxon>
        <taxon>Liparidae</taxon>
        <taxon>Liparis</taxon>
    </lineage>
</organism>
<evidence type="ECO:0000313" key="3">
    <source>
        <dbReference type="EMBL" id="TNN52899.1"/>
    </source>
</evidence>
<keyword evidence="1" id="KW-0812">Transmembrane</keyword>
<dbReference type="AlphaFoldDB" id="A0A4Z2GHP4"/>
<comment type="caution">
    <text evidence="3">The sequence shown here is derived from an EMBL/GenBank/DDBJ whole genome shotgun (WGS) entry which is preliminary data.</text>
</comment>
<evidence type="ECO:0008006" key="5">
    <source>
        <dbReference type="Google" id="ProtNLM"/>
    </source>
</evidence>